<dbReference type="AlphaFoldDB" id="A0A2P2NHY8"/>
<organism evidence="1">
    <name type="scientific">Rhizophora mucronata</name>
    <name type="common">Asiatic mangrove</name>
    <dbReference type="NCBI Taxonomy" id="61149"/>
    <lineage>
        <taxon>Eukaryota</taxon>
        <taxon>Viridiplantae</taxon>
        <taxon>Streptophyta</taxon>
        <taxon>Embryophyta</taxon>
        <taxon>Tracheophyta</taxon>
        <taxon>Spermatophyta</taxon>
        <taxon>Magnoliopsida</taxon>
        <taxon>eudicotyledons</taxon>
        <taxon>Gunneridae</taxon>
        <taxon>Pentapetalae</taxon>
        <taxon>rosids</taxon>
        <taxon>fabids</taxon>
        <taxon>Malpighiales</taxon>
        <taxon>Rhizophoraceae</taxon>
        <taxon>Rhizophora</taxon>
    </lineage>
</organism>
<sequence length="68" mass="7297">MTSPTGNNSCIHVFQTWSIQQPGYNLGLITSSSQLPKLISTKCIDIAVSRNAQCVPQASSNAVYLNAQ</sequence>
<name>A0A2P2NHY8_RHIMU</name>
<evidence type="ECO:0000313" key="1">
    <source>
        <dbReference type="EMBL" id="MBX42053.1"/>
    </source>
</evidence>
<proteinExistence type="predicted"/>
<reference evidence="1" key="1">
    <citation type="submission" date="2018-02" db="EMBL/GenBank/DDBJ databases">
        <title>Rhizophora mucronata_Transcriptome.</title>
        <authorList>
            <person name="Meera S.P."/>
            <person name="Sreeshan A."/>
            <person name="Augustine A."/>
        </authorList>
    </citation>
    <scope>NUCLEOTIDE SEQUENCE</scope>
    <source>
        <tissue evidence="1">Leaf</tissue>
    </source>
</reference>
<dbReference type="EMBL" id="GGEC01061569">
    <property type="protein sequence ID" value="MBX42053.1"/>
    <property type="molecule type" value="Transcribed_RNA"/>
</dbReference>
<accession>A0A2P2NHY8</accession>
<protein>
    <submittedName>
        <fullName evidence="1">Uncharacterized protein</fullName>
    </submittedName>
</protein>